<name>A0ABD2LQ15_9BILA</name>
<keyword evidence="2" id="KW-1185">Reference proteome</keyword>
<protein>
    <submittedName>
        <fullName evidence="1">Uncharacterized protein</fullName>
    </submittedName>
</protein>
<dbReference type="Proteomes" id="UP001620626">
    <property type="component" value="Unassembled WGS sequence"/>
</dbReference>
<organism evidence="1 2">
    <name type="scientific">Heterodera trifolii</name>
    <dbReference type="NCBI Taxonomy" id="157864"/>
    <lineage>
        <taxon>Eukaryota</taxon>
        <taxon>Metazoa</taxon>
        <taxon>Ecdysozoa</taxon>
        <taxon>Nematoda</taxon>
        <taxon>Chromadorea</taxon>
        <taxon>Rhabditida</taxon>
        <taxon>Tylenchina</taxon>
        <taxon>Tylenchomorpha</taxon>
        <taxon>Tylenchoidea</taxon>
        <taxon>Heteroderidae</taxon>
        <taxon>Heteroderinae</taxon>
        <taxon>Heterodera</taxon>
    </lineage>
</organism>
<dbReference type="AlphaFoldDB" id="A0ABD2LQ15"/>
<proteinExistence type="predicted"/>
<accession>A0ABD2LQ15</accession>
<sequence length="85" mass="9926">MLPMPYQIDEQREHRNMELFIHRSCNCFIEAWFVQPSDSVGSSDLLMPSTVQTNCPPKYVDQIFTTKFTNTNSRLLPLKHLPMPI</sequence>
<dbReference type="EMBL" id="JBICBT010000327">
    <property type="protein sequence ID" value="KAL3117335.1"/>
    <property type="molecule type" value="Genomic_DNA"/>
</dbReference>
<evidence type="ECO:0000313" key="1">
    <source>
        <dbReference type="EMBL" id="KAL3117335.1"/>
    </source>
</evidence>
<reference evidence="1 2" key="1">
    <citation type="submission" date="2024-10" db="EMBL/GenBank/DDBJ databases">
        <authorList>
            <person name="Kim D."/>
        </authorList>
    </citation>
    <scope>NUCLEOTIDE SEQUENCE [LARGE SCALE GENOMIC DNA]</scope>
    <source>
        <strain evidence="1">BH-2024</strain>
    </source>
</reference>
<comment type="caution">
    <text evidence="1">The sequence shown here is derived from an EMBL/GenBank/DDBJ whole genome shotgun (WGS) entry which is preliminary data.</text>
</comment>
<gene>
    <name evidence="1" type="ORF">niasHT_006362</name>
</gene>
<evidence type="ECO:0000313" key="2">
    <source>
        <dbReference type="Proteomes" id="UP001620626"/>
    </source>
</evidence>